<dbReference type="CDD" id="cd00303">
    <property type="entry name" value="retropepsin_like"/>
    <property type="match status" value="1"/>
</dbReference>
<reference evidence="1" key="1">
    <citation type="journal article" date="2019" name="Sci. Rep.">
        <title>Draft genome of Tanacetum cinerariifolium, the natural source of mosquito coil.</title>
        <authorList>
            <person name="Yamashiro T."/>
            <person name="Shiraishi A."/>
            <person name="Satake H."/>
            <person name="Nakayama K."/>
        </authorList>
    </citation>
    <scope>NUCLEOTIDE SEQUENCE</scope>
</reference>
<protein>
    <submittedName>
        <fullName evidence="1">Retrotransposable element Tf2</fullName>
    </submittedName>
</protein>
<dbReference type="EMBL" id="BKCJ010010165">
    <property type="protein sequence ID" value="GEU90345.1"/>
    <property type="molecule type" value="Genomic_DNA"/>
</dbReference>
<dbReference type="InterPro" id="IPR021109">
    <property type="entry name" value="Peptidase_aspartic_dom_sf"/>
</dbReference>
<dbReference type="PANTHER" id="PTHR15503">
    <property type="entry name" value="LDOC1 RELATED"/>
    <property type="match status" value="1"/>
</dbReference>
<gene>
    <name evidence="1" type="ORF">Tci_062323</name>
</gene>
<accession>A0A6L2P099</accession>
<dbReference type="SUPFAM" id="SSF50630">
    <property type="entry name" value="Acid proteases"/>
    <property type="match status" value="1"/>
</dbReference>
<dbReference type="Gene3D" id="2.40.70.10">
    <property type="entry name" value="Acid Proteases"/>
    <property type="match status" value="1"/>
</dbReference>
<dbReference type="InterPro" id="IPR032567">
    <property type="entry name" value="RTL1-rel"/>
</dbReference>
<evidence type="ECO:0000313" key="1">
    <source>
        <dbReference type="EMBL" id="GEU90345.1"/>
    </source>
</evidence>
<name>A0A6L2P099_TANCI</name>
<dbReference type="AlphaFoldDB" id="A0A6L2P099"/>
<dbReference type="PANTHER" id="PTHR15503:SF22">
    <property type="entry name" value="TRANSPOSON TY3-I GAG POLYPROTEIN"/>
    <property type="match status" value="1"/>
</dbReference>
<sequence length="334" mass="37805">MAPSTRLVTTNNNNGDEGITREYFDSQLTEMRNLIATLELQQNQAMNQGRQDNQFGRLVKVEFPKFQGDDVRGWAFRCDQFFSMDNTPNEEKVKIVSVYWSDKDLLWHRQFLSVNGKNVGWEVYKNANIQIFGSIFEDPMSALKNAKAIGTLGQHVVHILVDCGSTHNFLDKNMAKKLGCSIRPTGPLTVTVANGNNLVTTSECKNFQWKFDKTTFTTDVMLLPLGGCKMVLGIQRLATLEDIKCNFKELRMEFKYGDKKVQLRGTHKSNVVWLNDKKSIPVTVDGNIQAVLENYADVFSIPVELAPQRTHDHKIPLVGGALPVNIRPYRHPPT</sequence>
<proteinExistence type="predicted"/>
<dbReference type="Pfam" id="PF13975">
    <property type="entry name" value="gag-asp_proteas"/>
    <property type="match status" value="1"/>
</dbReference>
<comment type="caution">
    <text evidence="1">The sequence shown here is derived from an EMBL/GenBank/DDBJ whole genome shotgun (WGS) entry which is preliminary data.</text>
</comment>
<organism evidence="1">
    <name type="scientific">Tanacetum cinerariifolium</name>
    <name type="common">Dalmatian daisy</name>
    <name type="synonym">Chrysanthemum cinerariifolium</name>
    <dbReference type="NCBI Taxonomy" id="118510"/>
    <lineage>
        <taxon>Eukaryota</taxon>
        <taxon>Viridiplantae</taxon>
        <taxon>Streptophyta</taxon>
        <taxon>Embryophyta</taxon>
        <taxon>Tracheophyta</taxon>
        <taxon>Spermatophyta</taxon>
        <taxon>Magnoliopsida</taxon>
        <taxon>eudicotyledons</taxon>
        <taxon>Gunneridae</taxon>
        <taxon>Pentapetalae</taxon>
        <taxon>asterids</taxon>
        <taxon>campanulids</taxon>
        <taxon>Asterales</taxon>
        <taxon>Asteraceae</taxon>
        <taxon>Asteroideae</taxon>
        <taxon>Anthemideae</taxon>
        <taxon>Anthemidinae</taxon>
        <taxon>Tanacetum</taxon>
    </lineage>
</organism>